<proteinExistence type="predicted"/>
<protein>
    <submittedName>
        <fullName evidence="1">Unannotated protein</fullName>
    </submittedName>
</protein>
<sequence length="369" mass="37879">MAVGERPLVNLRLDRLADDAGGRGEAGDVDLVVEVADVADDRLVLHLRHVLDVDDVVAAGRGDEDVSGVDDVLEAGDLVAVHGCLQGADGVDLGDDHASALAAQRVRRALADVAEAADDGDLAADHGVGGAVDAVDERVAAAVLVVELALGHRVVDVDRREDERALTEHFVQPVNTGRGLLGDAHDARADGGPAARVLGQGATQGLQDDCVLLGGRLVSGRDQASGLELGALVDEHGGIAAIVEDHVRALAVRPHEDLLGAPPVLGQALALPCEHRHSVGRRNGALASDDNCGSGVILGREDVAGRPAHVGAEIDECLDEHCGLHGHVQRAGDAGPGEGLGRAELGAHRHEAGHLVLGKAYFIAAEIGE</sequence>
<dbReference type="EMBL" id="CAFBLS010000282">
    <property type="protein sequence ID" value="CAB4885735.1"/>
    <property type="molecule type" value="Genomic_DNA"/>
</dbReference>
<accession>A0A6J7EXA6</accession>
<organism evidence="1">
    <name type="scientific">freshwater metagenome</name>
    <dbReference type="NCBI Taxonomy" id="449393"/>
    <lineage>
        <taxon>unclassified sequences</taxon>
        <taxon>metagenomes</taxon>
        <taxon>ecological metagenomes</taxon>
    </lineage>
</organism>
<dbReference type="AlphaFoldDB" id="A0A6J7EXA6"/>
<gene>
    <name evidence="1" type="ORF">UFOPK3402_01802</name>
</gene>
<reference evidence="1" key="1">
    <citation type="submission" date="2020-05" db="EMBL/GenBank/DDBJ databases">
        <authorList>
            <person name="Chiriac C."/>
            <person name="Salcher M."/>
            <person name="Ghai R."/>
            <person name="Kavagutti S V."/>
        </authorList>
    </citation>
    <scope>NUCLEOTIDE SEQUENCE</scope>
</reference>
<name>A0A6J7EXA6_9ZZZZ</name>
<dbReference type="AntiFam" id="ANF00237">
    <property type="entry name" value="Shadow ORF (opposite ahcY)"/>
</dbReference>
<evidence type="ECO:0000313" key="1">
    <source>
        <dbReference type="EMBL" id="CAB4885735.1"/>
    </source>
</evidence>